<dbReference type="SUPFAM" id="SSF54001">
    <property type="entry name" value="Cysteine proteinases"/>
    <property type="match status" value="1"/>
</dbReference>
<evidence type="ECO:0000313" key="2">
    <source>
        <dbReference type="EMBL" id="VAX25523.1"/>
    </source>
</evidence>
<proteinExistence type="predicted"/>
<organism evidence="2">
    <name type="scientific">hydrothermal vent metagenome</name>
    <dbReference type="NCBI Taxonomy" id="652676"/>
    <lineage>
        <taxon>unclassified sequences</taxon>
        <taxon>metagenomes</taxon>
        <taxon>ecological metagenomes</taxon>
    </lineage>
</organism>
<dbReference type="GO" id="GO:0006508">
    <property type="term" value="P:proteolysis"/>
    <property type="evidence" value="ECO:0007669"/>
    <property type="project" value="UniProtKB-KW"/>
</dbReference>
<reference evidence="2" key="1">
    <citation type="submission" date="2018-06" db="EMBL/GenBank/DDBJ databases">
        <authorList>
            <person name="Zhirakovskaya E."/>
        </authorList>
    </citation>
    <scope>NUCLEOTIDE SEQUENCE</scope>
</reference>
<dbReference type="PANTHER" id="PTHR38339">
    <property type="entry name" value="TRANSGLUTAMINASE DOMAIN PROTEIN"/>
    <property type="match status" value="1"/>
</dbReference>
<protein>
    <submittedName>
        <fullName evidence="2">Transglutaminase-like enzymes, putative cysteine proteases</fullName>
    </submittedName>
</protein>
<name>A0A3B1CLC6_9ZZZZ</name>
<sequence>MWIGKPTRQFFNYFLLLVLSGSLFINVDRSMATAKSQSGLVTLEITIDAPKKSKDVRLWVPFPVSDSEQTISDMKIKGNFTSKTVAKQNEHGDYALYAEWTKPTDDKRRLTVTFNASAIERVKRDFPAGEIEIPYEMSKYLKSTKYTPTDGKVKEIADKIINGKMSYIEKTKAVYDWVVENTFRDPNVVGCGIGDVEQTLAKRGGKCADISSVYVAVARAAGIPSREVFGMRLGKGKGKMDITAGHHCWAEYYMPGYGWIPTDPADVRKIMFKKGLGLAQARKPRDYYYNAVDPYRLVLGKGERGIILTPTQNDGPLNYFMYPYAEVDGMALEWLAAQKNLKYKITFAASKQQSPGHDG</sequence>
<dbReference type="InterPro" id="IPR038765">
    <property type="entry name" value="Papain-like_cys_pep_sf"/>
</dbReference>
<dbReference type="PANTHER" id="PTHR38339:SF1">
    <property type="entry name" value="TRANSGLUTAMINASE-LIKE DOMAIN-CONTAINING PROTEIN"/>
    <property type="match status" value="1"/>
</dbReference>
<dbReference type="EMBL" id="UOGE01000106">
    <property type="protein sequence ID" value="VAX25523.1"/>
    <property type="molecule type" value="Genomic_DNA"/>
</dbReference>
<keyword evidence="2" id="KW-0645">Protease</keyword>
<dbReference type="GO" id="GO:0008233">
    <property type="term" value="F:peptidase activity"/>
    <property type="evidence" value="ECO:0007669"/>
    <property type="project" value="UniProtKB-KW"/>
</dbReference>
<feature type="domain" description="Transglutaminase-like" evidence="1">
    <location>
        <begin position="199"/>
        <end position="266"/>
    </location>
</feature>
<evidence type="ECO:0000259" key="1">
    <source>
        <dbReference type="SMART" id="SM00460"/>
    </source>
</evidence>
<keyword evidence="2" id="KW-0378">Hydrolase</keyword>
<dbReference type="SMART" id="SM00460">
    <property type="entry name" value="TGc"/>
    <property type="match status" value="1"/>
</dbReference>
<accession>A0A3B1CLC6</accession>
<dbReference type="Pfam" id="PF01841">
    <property type="entry name" value="Transglut_core"/>
    <property type="match status" value="1"/>
</dbReference>
<dbReference type="InterPro" id="IPR002931">
    <property type="entry name" value="Transglutaminase-like"/>
</dbReference>
<dbReference type="AlphaFoldDB" id="A0A3B1CLC6"/>
<dbReference type="Gene3D" id="3.10.620.30">
    <property type="match status" value="1"/>
</dbReference>
<gene>
    <name evidence="2" type="ORF">MNBD_NITROSPINAE02-1195</name>
</gene>